<sequence length="390" mass="43921">MIEENKVSSVEGVNEKKNLDNPPERCFVQNDNQNPLTRVTVKEGEASTAEVSAVCPQKCVTSDIAPSSAENHLHLSEKSVAFLNNNVWIEAIITAVKSFPEVGERKMVLDMNPFPVFGLILLKHDVSKSLVWCSNSRGSLRIEEKRSFFEIASANGIEADRLKYESEDSLQGEFDIIFCDLIDPVGELQESVVGKLPILLQMIKPNGIFMPRRMRVKAQLLFSEWLAKMSQVLSDENVCNYKIAEFMNVYKVPQHLDLDMNSLIKDACSQPVEVMEWEIKSLSASEPVKGSKVVHIEIMKDCPVNTIAYWYEEEILEDLWVSSFGCDSHLKQAATIFPLELNVTGRGNVPIKITHHQGFIHLQLDMAALESHETIGDFQKKLNIQDQISA</sequence>
<reference evidence="2" key="1">
    <citation type="submission" date="2013-04" db="EMBL/GenBank/DDBJ databases">
        <authorList>
            <person name="Qu J."/>
            <person name="Murali S.C."/>
            <person name="Bandaranaike D."/>
            <person name="Bellair M."/>
            <person name="Blankenburg K."/>
            <person name="Chao H."/>
            <person name="Dinh H."/>
            <person name="Doddapaneni H."/>
            <person name="Downs B."/>
            <person name="Dugan-Rocha S."/>
            <person name="Elkadiri S."/>
            <person name="Gnanaolivu R.D."/>
            <person name="Hernandez B."/>
            <person name="Javaid M."/>
            <person name="Jayaseelan J.C."/>
            <person name="Lee S."/>
            <person name="Li M."/>
            <person name="Ming W."/>
            <person name="Munidasa M."/>
            <person name="Muniz J."/>
            <person name="Nguyen L."/>
            <person name="Ongeri F."/>
            <person name="Osuji N."/>
            <person name="Pu L.-L."/>
            <person name="Puazo M."/>
            <person name="Qu C."/>
            <person name="Quiroz J."/>
            <person name="Raj R."/>
            <person name="Weissenberger G."/>
            <person name="Xin Y."/>
            <person name="Zou X."/>
            <person name="Han Y."/>
            <person name="Richards S."/>
            <person name="Worley K."/>
            <person name="Muzny D."/>
            <person name="Gibbs R."/>
        </authorList>
    </citation>
    <scope>NUCLEOTIDE SEQUENCE</scope>
    <source>
        <strain evidence="2">Sampled in the wild</strain>
    </source>
</reference>
<gene>
    <name evidence="2" type="ORF">J437_LFUL004507</name>
</gene>
<reference evidence="2" key="2">
    <citation type="submission" date="2017-10" db="EMBL/GenBank/DDBJ databases">
        <title>Ladona fulva Genome sequencing and assembly.</title>
        <authorList>
            <person name="Murali S."/>
            <person name="Richards S."/>
            <person name="Bandaranaike D."/>
            <person name="Bellair M."/>
            <person name="Blankenburg K."/>
            <person name="Chao H."/>
            <person name="Dinh H."/>
            <person name="Doddapaneni H."/>
            <person name="Dugan-Rocha S."/>
            <person name="Elkadiri S."/>
            <person name="Gnanaolivu R."/>
            <person name="Hernandez B."/>
            <person name="Skinner E."/>
            <person name="Javaid M."/>
            <person name="Lee S."/>
            <person name="Li M."/>
            <person name="Ming W."/>
            <person name="Munidasa M."/>
            <person name="Muniz J."/>
            <person name="Nguyen L."/>
            <person name="Hughes D."/>
            <person name="Osuji N."/>
            <person name="Pu L.-L."/>
            <person name="Puazo M."/>
            <person name="Qu C."/>
            <person name="Quiroz J."/>
            <person name="Raj R."/>
            <person name="Weissenberger G."/>
            <person name="Xin Y."/>
            <person name="Zou X."/>
            <person name="Han Y."/>
            <person name="Worley K."/>
            <person name="Muzny D."/>
            <person name="Gibbs R."/>
        </authorList>
    </citation>
    <scope>NUCLEOTIDE SEQUENCE</scope>
    <source>
        <strain evidence="2">Sampled in the wild</strain>
    </source>
</reference>
<dbReference type="Gene3D" id="2.70.160.11">
    <property type="entry name" value="Hnrnp arginine n-methyltransferase1"/>
    <property type="match status" value="1"/>
</dbReference>
<feature type="region of interest" description="Disordered" evidence="1">
    <location>
        <begin position="1"/>
        <end position="33"/>
    </location>
</feature>
<dbReference type="EMBL" id="KZ308498">
    <property type="protein sequence ID" value="KAG8230594.1"/>
    <property type="molecule type" value="Genomic_DNA"/>
</dbReference>
<name>A0A8K0KAI7_LADFU</name>
<comment type="caution">
    <text evidence="2">The sequence shown here is derived from an EMBL/GenBank/DDBJ whole genome shotgun (WGS) entry which is preliminary data.</text>
</comment>
<feature type="compositionally biased region" description="Basic and acidic residues" evidence="1">
    <location>
        <begin position="13"/>
        <end position="23"/>
    </location>
</feature>
<keyword evidence="3" id="KW-1185">Reference proteome</keyword>
<organism evidence="2 3">
    <name type="scientific">Ladona fulva</name>
    <name type="common">Scarce chaser dragonfly</name>
    <name type="synonym">Libellula fulva</name>
    <dbReference type="NCBI Taxonomy" id="123851"/>
    <lineage>
        <taxon>Eukaryota</taxon>
        <taxon>Metazoa</taxon>
        <taxon>Ecdysozoa</taxon>
        <taxon>Arthropoda</taxon>
        <taxon>Hexapoda</taxon>
        <taxon>Insecta</taxon>
        <taxon>Pterygota</taxon>
        <taxon>Palaeoptera</taxon>
        <taxon>Odonata</taxon>
        <taxon>Epiprocta</taxon>
        <taxon>Anisoptera</taxon>
        <taxon>Libelluloidea</taxon>
        <taxon>Libellulidae</taxon>
        <taxon>Ladona</taxon>
    </lineage>
</organism>
<evidence type="ECO:0000313" key="3">
    <source>
        <dbReference type="Proteomes" id="UP000792457"/>
    </source>
</evidence>
<accession>A0A8K0KAI7</accession>
<evidence type="ECO:0000313" key="2">
    <source>
        <dbReference type="EMBL" id="KAG8230594.1"/>
    </source>
</evidence>
<dbReference type="OrthoDB" id="5980806at2759"/>
<proteinExistence type="predicted"/>
<evidence type="ECO:0000256" key="1">
    <source>
        <dbReference type="SAM" id="MobiDB-lite"/>
    </source>
</evidence>
<protein>
    <submittedName>
        <fullName evidence="2">Uncharacterized protein</fullName>
    </submittedName>
</protein>
<dbReference type="Proteomes" id="UP000792457">
    <property type="component" value="Unassembled WGS sequence"/>
</dbReference>
<dbReference type="AlphaFoldDB" id="A0A8K0KAI7"/>